<accession>A0A8S5T0D2</accession>
<name>A0A8S5T0D2_9CAUD</name>
<evidence type="ECO:0000313" key="1">
    <source>
        <dbReference type="EMBL" id="DAF56729.1"/>
    </source>
</evidence>
<proteinExistence type="predicted"/>
<dbReference type="EMBL" id="BK032721">
    <property type="protein sequence ID" value="DAF56729.1"/>
    <property type="molecule type" value="Genomic_DNA"/>
</dbReference>
<protein>
    <submittedName>
        <fullName evidence="1">Amidoligase enzyme</fullName>
    </submittedName>
</protein>
<organism evidence="1">
    <name type="scientific">Myoviridae sp. ctWb16</name>
    <dbReference type="NCBI Taxonomy" id="2827690"/>
    <lineage>
        <taxon>Viruses</taxon>
        <taxon>Duplodnaviria</taxon>
        <taxon>Heunggongvirae</taxon>
        <taxon>Uroviricota</taxon>
        <taxon>Caudoviricetes</taxon>
    </lineage>
</organism>
<reference evidence="1" key="1">
    <citation type="journal article" date="2021" name="Proc. Natl. Acad. Sci. U.S.A.">
        <title>A Catalog of Tens of Thousands of Viruses from Human Metagenomes Reveals Hidden Associations with Chronic Diseases.</title>
        <authorList>
            <person name="Tisza M.J."/>
            <person name="Buck C.B."/>
        </authorList>
    </citation>
    <scope>NUCLEOTIDE SEQUENCE</scope>
    <source>
        <strain evidence="1">CtWb16</strain>
    </source>
</reference>
<sequence>MSILEEQLLMSEITFGFELEAYVNQNKLVFKDNHQWKHDIENVPLMTRTQFVDYDNLYKNLKYFFQTNYFGNSSFSIDSDSSLRYNGFELQSPVFNLTPKNIQYCINFLMELSTTPYQIYTDRTCGFHVHLSFPTITPEDVYWLECNLALDEDMIKNLSSIINHNGAIINFITPTYSSDDYLEDLKNAIMNDNFQAISSELNEEKMRLIRNHPQGTLEWRGPRNFLNKPDIEVIKRFFMKLYKFAKWISDTLEKKEINGYDKKTFLNLINDFNPQYKEVFKKSSKILTIVDKILKKPSSLLNLNLSLKDTLEVVETISKKIPLQKFTLNFATKKLPEKILAAFLFLYPQFFKYSIQHQPIPYKELNIIDGGYYLINIINENKKYLTLKDIKKIILDANLTYYTTFEIIRQISVKLRKNLLTKSFLSAIANHFEGVPYSEILKDAIEHTPIFDN</sequence>